<dbReference type="EMBL" id="JAAMPC010000006">
    <property type="protein sequence ID" value="KAG2306371.1"/>
    <property type="molecule type" value="Genomic_DNA"/>
</dbReference>
<proteinExistence type="predicted"/>
<accession>A0A8X7SH59</accession>
<sequence length="76" mass="8861">MKKVQTIDFQAKYAEEIEVCRIEAKLELLEDLIHLEALKIEKAKLKADLKVAHAKLDDFRVHETDWFKLGEPNIEA</sequence>
<evidence type="ECO:0000313" key="1">
    <source>
        <dbReference type="EMBL" id="KAG2306371.1"/>
    </source>
</evidence>
<organism evidence="1 2">
    <name type="scientific">Brassica carinata</name>
    <name type="common">Ethiopian mustard</name>
    <name type="synonym">Abyssinian cabbage</name>
    <dbReference type="NCBI Taxonomy" id="52824"/>
    <lineage>
        <taxon>Eukaryota</taxon>
        <taxon>Viridiplantae</taxon>
        <taxon>Streptophyta</taxon>
        <taxon>Embryophyta</taxon>
        <taxon>Tracheophyta</taxon>
        <taxon>Spermatophyta</taxon>
        <taxon>Magnoliopsida</taxon>
        <taxon>eudicotyledons</taxon>
        <taxon>Gunneridae</taxon>
        <taxon>Pentapetalae</taxon>
        <taxon>rosids</taxon>
        <taxon>malvids</taxon>
        <taxon>Brassicales</taxon>
        <taxon>Brassicaceae</taxon>
        <taxon>Brassiceae</taxon>
        <taxon>Brassica</taxon>
    </lineage>
</organism>
<name>A0A8X7SH59_BRACI</name>
<protein>
    <submittedName>
        <fullName evidence="1">Uncharacterized protein</fullName>
    </submittedName>
</protein>
<dbReference type="Proteomes" id="UP000886595">
    <property type="component" value="Unassembled WGS sequence"/>
</dbReference>
<reference evidence="1 2" key="1">
    <citation type="submission" date="2020-02" db="EMBL/GenBank/DDBJ databases">
        <authorList>
            <person name="Ma Q."/>
            <person name="Huang Y."/>
            <person name="Song X."/>
            <person name="Pei D."/>
        </authorList>
    </citation>
    <scope>NUCLEOTIDE SEQUENCE [LARGE SCALE GENOMIC DNA]</scope>
    <source>
        <strain evidence="1">Sxm20200214</strain>
        <tissue evidence="1">Leaf</tissue>
    </source>
</reference>
<gene>
    <name evidence="1" type="ORF">Bca52824_026119</name>
</gene>
<dbReference type="AlphaFoldDB" id="A0A8X7SH59"/>
<keyword evidence="2" id="KW-1185">Reference proteome</keyword>
<comment type="caution">
    <text evidence="1">The sequence shown here is derived from an EMBL/GenBank/DDBJ whole genome shotgun (WGS) entry which is preliminary data.</text>
</comment>
<evidence type="ECO:0000313" key="2">
    <source>
        <dbReference type="Proteomes" id="UP000886595"/>
    </source>
</evidence>